<keyword evidence="3" id="KW-1185">Reference proteome</keyword>
<name>A0AAW3MWT1_9BURK</name>
<keyword evidence="1" id="KW-0472">Membrane</keyword>
<dbReference type="Proteomes" id="UP000056453">
    <property type="component" value="Unassembled WGS sequence"/>
</dbReference>
<evidence type="ECO:0000256" key="1">
    <source>
        <dbReference type="SAM" id="Phobius"/>
    </source>
</evidence>
<dbReference type="PANTHER" id="PTHR30503">
    <property type="entry name" value="INNER MEMBRANE PROTEIN YEDI"/>
    <property type="match status" value="1"/>
</dbReference>
<feature type="transmembrane region" description="Helical" evidence="1">
    <location>
        <begin position="88"/>
        <end position="118"/>
    </location>
</feature>
<feature type="transmembrane region" description="Helical" evidence="1">
    <location>
        <begin position="265"/>
        <end position="291"/>
    </location>
</feature>
<evidence type="ECO:0000313" key="3">
    <source>
        <dbReference type="Proteomes" id="UP000056453"/>
    </source>
</evidence>
<feature type="transmembrane region" description="Helical" evidence="1">
    <location>
        <begin position="181"/>
        <end position="206"/>
    </location>
</feature>
<comment type="caution">
    <text evidence="2">The sequence shown here is derived from an EMBL/GenBank/DDBJ whole genome shotgun (WGS) entry which is preliminary data.</text>
</comment>
<dbReference type="InterPro" id="IPR008526">
    <property type="entry name" value="YedI"/>
</dbReference>
<reference evidence="2 3" key="1">
    <citation type="submission" date="2015-11" db="EMBL/GenBank/DDBJ databases">
        <title>Expanding the genomic diversity of Burkholderia species for the development of highly accurate diagnostics.</title>
        <authorList>
            <person name="Sahl J."/>
            <person name="Keim P."/>
            <person name="Wagner D."/>
        </authorList>
    </citation>
    <scope>NUCLEOTIDE SEQUENCE [LARGE SCALE GENOMIC DNA]</scope>
    <source>
        <strain evidence="2 3">MSMB1808WGS</strain>
    </source>
</reference>
<evidence type="ECO:0000313" key="2">
    <source>
        <dbReference type="EMBL" id="KVP98388.1"/>
    </source>
</evidence>
<accession>A0AAW3MWT1</accession>
<feature type="transmembrane region" description="Helical" evidence="1">
    <location>
        <begin position="227"/>
        <end position="253"/>
    </location>
</feature>
<dbReference type="AlphaFoldDB" id="A0AAW3MWT1"/>
<protein>
    <recommendedName>
        <fullName evidence="4">DUF808 domain-containing protein</fullName>
    </recommendedName>
</protein>
<proteinExistence type="predicted"/>
<sequence length="295" mass="30511">MALSTFFSVLRDVTKLAASAADDLASQSTKMAAAADDIAVMASKAAIKTAGVAGDDLAVGAGQVAGISPNRELPALWRISKGSLFNKVWLAALLLAVDHYVPAVISGVLLLGALYLAYEGGEGLIEALSHHRQAAPAVGDDAAMSEDEKVQGAIRTDMVLSFELLVIALTAAGTAPIEQKVAVLVVVGLLMTVGVYGLIALIIRLDDMGLVLSRSDRPWKQRLGRKMVAAAPVILRALGPIGMVAMFAVAGGILTHAAHVHYPSWLLGVVGDVSLGAVMGLALAGIGHWIAKLRT</sequence>
<keyword evidence="1" id="KW-1133">Transmembrane helix</keyword>
<dbReference type="PANTHER" id="PTHR30503:SF3">
    <property type="entry name" value="INNER MEMBRANE PROTEIN YEDI"/>
    <property type="match status" value="1"/>
</dbReference>
<dbReference type="Pfam" id="PF05661">
    <property type="entry name" value="DUF808"/>
    <property type="match status" value="1"/>
</dbReference>
<dbReference type="EMBL" id="LPBJ01000047">
    <property type="protein sequence ID" value="KVP98388.1"/>
    <property type="molecule type" value="Genomic_DNA"/>
</dbReference>
<dbReference type="GO" id="GO:0005886">
    <property type="term" value="C:plasma membrane"/>
    <property type="evidence" value="ECO:0007669"/>
    <property type="project" value="TreeGrafter"/>
</dbReference>
<evidence type="ECO:0008006" key="4">
    <source>
        <dbReference type="Google" id="ProtNLM"/>
    </source>
</evidence>
<organism evidence="2 3">
    <name type="scientific">Burkholderia ubonensis</name>
    <dbReference type="NCBI Taxonomy" id="101571"/>
    <lineage>
        <taxon>Bacteria</taxon>
        <taxon>Pseudomonadati</taxon>
        <taxon>Pseudomonadota</taxon>
        <taxon>Betaproteobacteria</taxon>
        <taxon>Burkholderiales</taxon>
        <taxon>Burkholderiaceae</taxon>
        <taxon>Burkholderia</taxon>
        <taxon>Burkholderia cepacia complex</taxon>
    </lineage>
</organism>
<keyword evidence="1" id="KW-0812">Transmembrane</keyword>
<gene>
    <name evidence="2" type="ORF">WJ96_07660</name>
</gene>